<protein>
    <submittedName>
        <fullName evidence="2">Uncharacterized protein</fullName>
    </submittedName>
</protein>
<reference evidence="2 3" key="1">
    <citation type="submission" date="2015-10" db="EMBL/GenBank/DDBJ databases">
        <title>Genomic differences between typical nodule nitrogen-fixing rhizobial strains and those coming from bean seeds.</title>
        <authorList>
            <person name="Peralta H."/>
            <person name="Aguilar-Vera A."/>
            <person name="Diaz R."/>
            <person name="Mora Y."/>
            <person name="Martinez-Batallar G."/>
            <person name="Salazar E."/>
            <person name="Vargas-Lagunas C."/>
            <person name="Encarnacion S."/>
            <person name="Girard L."/>
            <person name="Mora J."/>
        </authorList>
    </citation>
    <scope>NUCLEOTIDE SEQUENCE [LARGE SCALE GENOMIC DNA]</scope>
    <source>
        <strain evidence="2 3">CFNEI 73</strain>
        <plasmid evidence="2 3">B</plasmid>
    </source>
</reference>
<proteinExistence type="predicted"/>
<dbReference type="KEGG" id="same:SAMCFNEI73_pB0154"/>
<feature type="region of interest" description="Disordered" evidence="1">
    <location>
        <begin position="46"/>
        <end position="79"/>
    </location>
</feature>
<geneLocation type="plasmid" evidence="2 3">
    <name>B</name>
</geneLocation>
<dbReference type="AlphaFoldDB" id="A0A1L3LTD1"/>
<feature type="compositionally biased region" description="Polar residues" evidence="1">
    <location>
        <begin position="60"/>
        <end position="69"/>
    </location>
</feature>
<keyword evidence="3" id="KW-1185">Reference proteome</keyword>
<accession>A0A1L3LTD1</accession>
<keyword evidence="2" id="KW-0614">Plasmid</keyword>
<gene>
    <name evidence="2" type="ORF">SAMCFNEI73_pB0154</name>
</gene>
<organism evidence="2 3">
    <name type="scientific">Sinorhizobium americanum</name>
    <dbReference type="NCBI Taxonomy" id="194963"/>
    <lineage>
        <taxon>Bacteria</taxon>
        <taxon>Pseudomonadati</taxon>
        <taxon>Pseudomonadota</taxon>
        <taxon>Alphaproteobacteria</taxon>
        <taxon>Hyphomicrobiales</taxon>
        <taxon>Rhizobiaceae</taxon>
        <taxon>Sinorhizobium/Ensifer group</taxon>
        <taxon>Sinorhizobium</taxon>
    </lineage>
</organism>
<evidence type="ECO:0000256" key="1">
    <source>
        <dbReference type="SAM" id="MobiDB-lite"/>
    </source>
</evidence>
<name>A0A1L3LTD1_9HYPH</name>
<evidence type="ECO:0000313" key="3">
    <source>
        <dbReference type="Proteomes" id="UP000182306"/>
    </source>
</evidence>
<evidence type="ECO:0000313" key="2">
    <source>
        <dbReference type="EMBL" id="APG93354.1"/>
    </source>
</evidence>
<dbReference type="Proteomes" id="UP000182306">
    <property type="component" value="Plasmid B"/>
</dbReference>
<sequence length="79" mass="8670">MLDDAAFETFLQKQRPYPPVFGKYGLDGTTLIGPRFIDPRRSGLAETPETWRPRFGGATTVRSSPSTGRLPSCSLPAMP</sequence>
<dbReference type="EMBL" id="CP013109">
    <property type="protein sequence ID" value="APG93354.1"/>
    <property type="molecule type" value="Genomic_DNA"/>
</dbReference>